<evidence type="ECO:0000256" key="2">
    <source>
        <dbReference type="ARBA" id="ARBA00004589"/>
    </source>
</evidence>
<dbReference type="InterPro" id="IPR008427">
    <property type="entry name" value="Extracellular_membr_CFEM_dom"/>
</dbReference>
<feature type="transmembrane region" description="Helical" evidence="15">
    <location>
        <begin position="137"/>
        <end position="157"/>
    </location>
</feature>
<dbReference type="EMBL" id="KE148153">
    <property type="protein sequence ID" value="EPE06623.1"/>
    <property type="molecule type" value="Genomic_DNA"/>
</dbReference>
<evidence type="ECO:0000259" key="17">
    <source>
        <dbReference type="PROSITE" id="PS52012"/>
    </source>
</evidence>
<comment type="subcellular location">
    <subcellularLocation>
        <location evidence="2">Membrane</location>
        <topology evidence="2">Lipid-anchor</topology>
        <topology evidence="2">GPI-anchor</topology>
    </subcellularLocation>
    <subcellularLocation>
        <location evidence="1">Membrane</location>
        <topology evidence="1">Multi-pass membrane protein</topology>
    </subcellularLocation>
    <subcellularLocation>
        <location evidence="3">Secreted</location>
    </subcellularLocation>
</comment>
<dbReference type="Pfam" id="PF05730">
    <property type="entry name" value="CFEM"/>
    <property type="match status" value="1"/>
</dbReference>
<evidence type="ECO:0000256" key="8">
    <source>
        <dbReference type="ARBA" id="ARBA00022729"/>
    </source>
</evidence>
<protein>
    <submittedName>
        <fullName evidence="18">Cfem domain-containing protein</fullName>
    </submittedName>
</protein>
<keyword evidence="5" id="KW-0964">Secreted</keyword>
<evidence type="ECO:0000256" key="12">
    <source>
        <dbReference type="ARBA" id="ARBA00023288"/>
    </source>
</evidence>
<comment type="caution">
    <text evidence="14">Lacks conserved residue(s) required for the propagation of feature annotation.</text>
</comment>
<evidence type="ECO:0000256" key="14">
    <source>
        <dbReference type="PROSITE-ProRule" id="PRU01356"/>
    </source>
</evidence>
<keyword evidence="9 15" id="KW-1133">Transmembrane helix</keyword>
<feature type="chain" id="PRO_5004507497" evidence="16">
    <location>
        <begin position="20"/>
        <end position="305"/>
    </location>
</feature>
<dbReference type="InterPro" id="IPR052337">
    <property type="entry name" value="SAT4-like"/>
</dbReference>
<organism evidence="18 19">
    <name type="scientific">Ophiostoma piceae (strain UAMH 11346)</name>
    <name type="common">Sap stain fungus</name>
    <dbReference type="NCBI Taxonomy" id="1262450"/>
    <lineage>
        <taxon>Eukaryota</taxon>
        <taxon>Fungi</taxon>
        <taxon>Dikarya</taxon>
        <taxon>Ascomycota</taxon>
        <taxon>Pezizomycotina</taxon>
        <taxon>Sordariomycetes</taxon>
        <taxon>Sordariomycetidae</taxon>
        <taxon>Ophiostomatales</taxon>
        <taxon>Ophiostomataceae</taxon>
        <taxon>Ophiostoma</taxon>
    </lineage>
</organism>
<feature type="transmembrane region" description="Helical" evidence="15">
    <location>
        <begin position="104"/>
        <end position="125"/>
    </location>
</feature>
<dbReference type="HOGENOM" id="CLU_028200_6_4_1"/>
<dbReference type="Proteomes" id="UP000016923">
    <property type="component" value="Unassembled WGS sequence"/>
</dbReference>
<evidence type="ECO:0000256" key="16">
    <source>
        <dbReference type="SAM" id="SignalP"/>
    </source>
</evidence>
<dbReference type="InterPro" id="IPR049326">
    <property type="entry name" value="Rhodopsin_dom_fungi"/>
</dbReference>
<keyword evidence="12" id="KW-0449">Lipoprotein</keyword>
<evidence type="ECO:0000256" key="10">
    <source>
        <dbReference type="ARBA" id="ARBA00023136"/>
    </source>
</evidence>
<comment type="similarity">
    <text evidence="4">Belongs to the RBT5 family.</text>
</comment>
<sequence>MRLLFSLFLSLLLASRVSGGLLAVPALSVLPDCASTCLNSTDIISTCPDNNLICLCTSTSFQVALTGCVATACSIKESLTTKNATYAACGVTIRDEKKTYQNQVTPVLVLAGVFFIVRCLHRFVILRSSVVSDDYMLIATVVLALTTAFLNTYGVAANGLGQDVWTVPFDDLYRFGMYFYISAIFYYIDLGLGKITMLMFFLRIFPAVGVRKILIGTGVFCAGWTLLCAFLTVFQCTPVSYYWTSWDGEHEGTCLSGNAVAWANAAVNIALDLWMLGIPLAQLHGLQLHWKKKISVGIMFCVGTL</sequence>
<dbReference type="OMA" id="CIMEIND"/>
<feature type="domain" description="CFEM" evidence="17">
    <location>
        <begin position="5"/>
        <end position="115"/>
    </location>
</feature>
<feature type="disulfide bond" evidence="14">
    <location>
        <begin position="47"/>
        <end position="54"/>
    </location>
</feature>
<name>S3CJK5_OPHP1</name>
<evidence type="ECO:0000256" key="3">
    <source>
        <dbReference type="ARBA" id="ARBA00004613"/>
    </source>
</evidence>
<feature type="disulfide bond" evidence="14">
    <location>
        <begin position="56"/>
        <end position="89"/>
    </location>
</feature>
<evidence type="ECO:0000256" key="13">
    <source>
        <dbReference type="ARBA" id="ARBA00038359"/>
    </source>
</evidence>
<gene>
    <name evidence="18" type="ORF">F503_02751</name>
</gene>
<reference evidence="18 19" key="1">
    <citation type="journal article" date="2013" name="BMC Genomics">
        <title>The genome and transcriptome of the pine saprophyte Ophiostoma piceae, and a comparison with the bark beetle-associated pine pathogen Grosmannia clavigera.</title>
        <authorList>
            <person name="Haridas S."/>
            <person name="Wang Y."/>
            <person name="Lim L."/>
            <person name="Massoumi Alamouti S."/>
            <person name="Jackman S."/>
            <person name="Docking R."/>
            <person name="Robertson G."/>
            <person name="Birol I."/>
            <person name="Bohlmann J."/>
            <person name="Breuil C."/>
        </authorList>
    </citation>
    <scope>NUCLEOTIDE SEQUENCE [LARGE SCALE GENOMIC DNA]</scope>
    <source>
        <strain evidence="18 19">UAMH 11346</strain>
    </source>
</reference>
<keyword evidence="10 15" id="KW-0472">Membrane</keyword>
<evidence type="ECO:0000256" key="4">
    <source>
        <dbReference type="ARBA" id="ARBA00010031"/>
    </source>
</evidence>
<evidence type="ECO:0000256" key="1">
    <source>
        <dbReference type="ARBA" id="ARBA00004141"/>
    </source>
</evidence>
<dbReference type="GO" id="GO:0005576">
    <property type="term" value="C:extracellular region"/>
    <property type="evidence" value="ECO:0007669"/>
    <property type="project" value="UniProtKB-SubCell"/>
</dbReference>
<dbReference type="STRING" id="1262450.S3CJK5"/>
<accession>S3CJK5</accession>
<keyword evidence="7 15" id="KW-0812">Transmembrane</keyword>
<keyword evidence="8 16" id="KW-0732">Signal</keyword>
<dbReference type="eggNOG" id="ENOG502SKG6">
    <property type="taxonomic scope" value="Eukaryota"/>
</dbReference>
<dbReference type="PROSITE" id="PS52012">
    <property type="entry name" value="CFEM"/>
    <property type="match status" value="1"/>
</dbReference>
<evidence type="ECO:0000256" key="11">
    <source>
        <dbReference type="ARBA" id="ARBA00023157"/>
    </source>
</evidence>
<dbReference type="VEuPathDB" id="FungiDB:F503_02751"/>
<comment type="similarity">
    <text evidence="13">Belongs to the SAT4 family.</text>
</comment>
<dbReference type="OrthoDB" id="2496787at2759"/>
<feature type="disulfide bond" evidence="14">
    <location>
        <begin position="37"/>
        <end position="68"/>
    </location>
</feature>
<evidence type="ECO:0000256" key="15">
    <source>
        <dbReference type="SAM" id="Phobius"/>
    </source>
</evidence>
<dbReference type="SMART" id="SM00747">
    <property type="entry name" value="CFEM"/>
    <property type="match status" value="1"/>
</dbReference>
<keyword evidence="11 14" id="KW-1015">Disulfide bond</keyword>
<evidence type="ECO:0000256" key="7">
    <source>
        <dbReference type="ARBA" id="ARBA00022692"/>
    </source>
</evidence>
<feature type="transmembrane region" description="Helical" evidence="15">
    <location>
        <begin position="213"/>
        <end position="241"/>
    </location>
</feature>
<evidence type="ECO:0000256" key="9">
    <source>
        <dbReference type="ARBA" id="ARBA00022989"/>
    </source>
</evidence>
<keyword evidence="19" id="KW-1185">Reference proteome</keyword>
<evidence type="ECO:0000256" key="5">
    <source>
        <dbReference type="ARBA" id="ARBA00022525"/>
    </source>
</evidence>
<dbReference type="Pfam" id="PF20684">
    <property type="entry name" value="Fung_rhodopsin"/>
    <property type="match status" value="1"/>
</dbReference>
<evidence type="ECO:0000313" key="19">
    <source>
        <dbReference type="Proteomes" id="UP000016923"/>
    </source>
</evidence>
<evidence type="ECO:0000256" key="6">
    <source>
        <dbReference type="ARBA" id="ARBA00022622"/>
    </source>
</evidence>
<dbReference type="PANTHER" id="PTHR33048:SF143">
    <property type="entry name" value="EXTRACELLULAR MEMBRANE PROTEIN CFEM DOMAIN-CONTAINING PROTEIN-RELATED"/>
    <property type="match status" value="1"/>
</dbReference>
<proteinExistence type="inferred from homology"/>
<feature type="signal peptide" evidence="16">
    <location>
        <begin position="1"/>
        <end position="19"/>
    </location>
</feature>
<dbReference type="AlphaFoldDB" id="S3CJK5"/>
<evidence type="ECO:0000313" key="18">
    <source>
        <dbReference type="EMBL" id="EPE06623.1"/>
    </source>
</evidence>
<feature type="disulfide bond" evidence="14">
    <location>
        <begin position="33"/>
        <end position="73"/>
    </location>
</feature>
<dbReference type="GO" id="GO:0098552">
    <property type="term" value="C:side of membrane"/>
    <property type="evidence" value="ECO:0007669"/>
    <property type="project" value="UniProtKB-KW"/>
</dbReference>
<dbReference type="PANTHER" id="PTHR33048">
    <property type="entry name" value="PTH11-LIKE INTEGRAL MEMBRANE PROTEIN (AFU_ORTHOLOGUE AFUA_5G11245)"/>
    <property type="match status" value="1"/>
</dbReference>
<keyword evidence="6" id="KW-0325">Glycoprotein</keyword>
<keyword evidence="6" id="KW-0336">GPI-anchor</keyword>
<feature type="transmembrane region" description="Helical" evidence="15">
    <location>
        <begin position="177"/>
        <end position="201"/>
    </location>
</feature>